<reference evidence="3" key="1">
    <citation type="submission" date="2019-02" db="EMBL/GenBank/DDBJ databases">
        <authorList>
            <person name="Bachy C."/>
            <person name="Yung C.-M."/>
            <person name="Roux S."/>
            <person name="Sullivan M.B."/>
            <person name="Worden A.Z."/>
        </authorList>
    </citation>
    <scope>NUCLEOTIDE SEQUENCE</scope>
    <source>
        <strain evidence="3">BII-V2</strain>
    </source>
</reference>
<keyword evidence="2" id="KW-0472">Membrane</keyword>
<evidence type="ECO:0000256" key="2">
    <source>
        <dbReference type="SAM" id="Phobius"/>
    </source>
</evidence>
<feature type="transmembrane region" description="Helical" evidence="2">
    <location>
        <begin position="67"/>
        <end position="83"/>
    </location>
</feature>
<proteinExistence type="predicted"/>
<name>A0A7S6NYH5_9PHYC</name>
<keyword evidence="2" id="KW-0812">Transmembrane</keyword>
<accession>A0A7S6NYH5</accession>
<keyword evidence="2" id="KW-1133">Transmembrane helix</keyword>
<protein>
    <submittedName>
        <fullName evidence="3">Uncharacterized protein</fullName>
    </submittedName>
</protein>
<evidence type="ECO:0000313" key="3">
    <source>
        <dbReference type="EMBL" id="QOR60477.1"/>
    </source>
</evidence>
<organism evidence="3">
    <name type="scientific">Bathycoccus sp. RCC716 virus 2</name>
    <dbReference type="NCBI Taxonomy" id="2530039"/>
    <lineage>
        <taxon>Viruses</taxon>
        <taxon>Varidnaviria</taxon>
        <taxon>Bamfordvirae</taxon>
        <taxon>Nucleocytoviricota</taxon>
        <taxon>Megaviricetes</taxon>
        <taxon>Algavirales</taxon>
        <taxon>Phycodnaviridae</taxon>
        <taxon>Prasinovirus</taxon>
    </lineage>
</organism>
<sequence>MEADVGTPIEYNPDEFSKPNHLQNEIDNENEPERDDNYYIPPHQQIYPQHQQMHNEKYDIFANLDKTGYVIIFVAFLLGFFMGKTMQPVILRPG</sequence>
<dbReference type="EMBL" id="MK522038">
    <property type="protein sequence ID" value="QOR60477.1"/>
    <property type="molecule type" value="Genomic_DNA"/>
</dbReference>
<evidence type="ECO:0000256" key="1">
    <source>
        <dbReference type="SAM" id="MobiDB-lite"/>
    </source>
</evidence>
<feature type="region of interest" description="Disordered" evidence="1">
    <location>
        <begin position="1"/>
        <end position="36"/>
    </location>
</feature>